<sequence>MSIDTTYDMHSVSKNSYPLQSGTNSSEVLQMSPWERRYGSENLTPPYSADTNFESTHDMHIKNPSPPYSADANFESMQNTPQMNNLNLHLRTKENLFHSVSSSSDHSDLMSFQSSNTSFEPLDQPRTSDALGSPPPPKQR</sequence>
<gene>
    <name evidence="2" type="ORF">OLEA9_A110658</name>
</gene>
<evidence type="ECO:0000313" key="3">
    <source>
        <dbReference type="Proteomes" id="UP000594638"/>
    </source>
</evidence>
<feature type="region of interest" description="Disordered" evidence="1">
    <location>
        <begin position="99"/>
        <end position="140"/>
    </location>
</feature>
<dbReference type="Proteomes" id="UP000594638">
    <property type="component" value="Unassembled WGS sequence"/>
</dbReference>
<accession>A0A8S0QDI0</accession>
<feature type="compositionally biased region" description="Polar residues" evidence="1">
    <location>
        <begin position="41"/>
        <end position="54"/>
    </location>
</feature>
<name>A0A8S0QDI0_OLEEU</name>
<reference evidence="2 3" key="1">
    <citation type="submission" date="2019-12" db="EMBL/GenBank/DDBJ databases">
        <authorList>
            <person name="Alioto T."/>
            <person name="Alioto T."/>
            <person name="Gomez Garrido J."/>
        </authorList>
    </citation>
    <scope>NUCLEOTIDE SEQUENCE [LARGE SCALE GENOMIC DNA]</scope>
</reference>
<comment type="caution">
    <text evidence="2">The sequence shown here is derived from an EMBL/GenBank/DDBJ whole genome shotgun (WGS) entry which is preliminary data.</text>
</comment>
<keyword evidence="3" id="KW-1185">Reference proteome</keyword>
<proteinExistence type="predicted"/>
<dbReference type="AlphaFoldDB" id="A0A8S0QDI0"/>
<dbReference type="Gramene" id="OE9A110658T1">
    <property type="protein sequence ID" value="OE9A110658C1"/>
    <property type="gene ID" value="OE9A110658"/>
</dbReference>
<evidence type="ECO:0000313" key="2">
    <source>
        <dbReference type="EMBL" id="CAA2963232.1"/>
    </source>
</evidence>
<protein>
    <submittedName>
        <fullName evidence="2">Uncharacterized protein</fullName>
    </submittedName>
</protein>
<evidence type="ECO:0000256" key="1">
    <source>
        <dbReference type="SAM" id="MobiDB-lite"/>
    </source>
</evidence>
<organism evidence="2 3">
    <name type="scientific">Olea europaea subsp. europaea</name>
    <dbReference type="NCBI Taxonomy" id="158383"/>
    <lineage>
        <taxon>Eukaryota</taxon>
        <taxon>Viridiplantae</taxon>
        <taxon>Streptophyta</taxon>
        <taxon>Embryophyta</taxon>
        <taxon>Tracheophyta</taxon>
        <taxon>Spermatophyta</taxon>
        <taxon>Magnoliopsida</taxon>
        <taxon>eudicotyledons</taxon>
        <taxon>Gunneridae</taxon>
        <taxon>Pentapetalae</taxon>
        <taxon>asterids</taxon>
        <taxon>lamiids</taxon>
        <taxon>Lamiales</taxon>
        <taxon>Oleaceae</taxon>
        <taxon>Oleeae</taxon>
        <taxon>Olea</taxon>
    </lineage>
</organism>
<feature type="compositionally biased region" description="Low complexity" evidence="1">
    <location>
        <begin position="99"/>
        <end position="115"/>
    </location>
</feature>
<feature type="region of interest" description="Disordered" evidence="1">
    <location>
        <begin position="40"/>
        <end position="75"/>
    </location>
</feature>
<feature type="region of interest" description="Disordered" evidence="1">
    <location>
        <begin position="1"/>
        <end position="24"/>
    </location>
</feature>
<feature type="compositionally biased region" description="Polar residues" evidence="1">
    <location>
        <begin position="12"/>
        <end position="24"/>
    </location>
</feature>
<dbReference type="EMBL" id="CACTIH010001808">
    <property type="protein sequence ID" value="CAA2963232.1"/>
    <property type="molecule type" value="Genomic_DNA"/>
</dbReference>